<dbReference type="EMBL" id="HBIB01010960">
    <property type="protein sequence ID" value="CAE0244895.1"/>
    <property type="molecule type" value="Transcribed_RNA"/>
</dbReference>
<gene>
    <name evidence="6" type="ORF">PBIL07802_LOCUS7073</name>
</gene>
<evidence type="ECO:0000256" key="3">
    <source>
        <dbReference type="ARBA" id="ARBA00022552"/>
    </source>
</evidence>
<dbReference type="GO" id="GO:0032040">
    <property type="term" value="C:small-subunit processome"/>
    <property type="evidence" value="ECO:0007669"/>
    <property type="project" value="InterPro"/>
</dbReference>
<evidence type="ECO:0000256" key="1">
    <source>
        <dbReference type="ARBA" id="ARBA00004604"/>
    </source>
</evidence>
<feature type="compositionally biased region" description="Basic residues" evidence="5">
    <location>
        <begin position="249"/>
        <end position="262"/>
    </location>
</feature>
<dbReference type="InterPro" id="IPR029060">
    <property type="entry name" value="PIN-like_dom_sf"/>
</dbReference>
<evidence type="ECO:0008006" key="7">
    <source>
        <dbReference type="Google" id="ProtNLM"/>
    </source>
</evidence>
<reference evidence="6" key="1">
    <citation type="submission" date="2021-01" db="EMBL/GenBank/DDBJ databases">
        <authorList>
            <person name="Corre E."/>
            <person name="Pelletier E."/>
            <person name="Niang G."/>
            <person name="Scheremetjew M."/>
            <person name="Finn R."/>
            <person name="Kale V."/>
            <person name="Holt S."/>
            <person name="Cochrane G."/>
            <person name="Meng A."/>
            <person name="Brown T."/>
            <person name="Cohen L."/>
        </authorList>
    </citation>
    <scope>NUCLEOTIDE SEQUENCE</scope>
    <source>
        <strain evidence="6">NIES-2562</strain>
    </source>
</reference>
<organism evidence="6">
    <name type="scientific">Palpitomonas bilix</name>
    <dbReference type="NCBI Taxonomy" id="652834"/>
    <lineage>
        <taxon>Eukaryota</taxon>
        <taxon>Eukaryota incertae sedis</taxon>
    </lineage>
</organism>
<dbReference type="PANTHER" id="PTHR12416">
    <property type="entry name" value="RRNA-PROCESSING PROTEIN UTP23 HOMOLOG"/>
    <property type="match status" value="1"/>
</dbReference>
<evidence type="ECO:0000256" key="4">
    <source>
        <dbReference type="ARBA" id="ARBA00023242"/>
    </source>
</evidence>
<dbReference type="Pfam" id="PF04900">
    <property type="entry name" value="Fcf1"/>
    <property type="match status" value="1"/>
</dbReference>
<accession>A0A7S3D324</accession>
<evidence type="ECO:0000256" key="5">
    <source>
        <dbReference type="SAM" id="MobiDB-lite"/>
    </source>
</evidence>
<keyword evidence="3" id="KW-0698">rRNA processing</keyword>
<name>A0A7S3D324_9EUKA</name>
<evidence type="ECO:0000256" key="2">
    <source>
        <dbReference type="ARBA" id="ARBA00022517"/>
    </source>
</evidence>
<dbReference type="Gene3D" id="3.40.50.1010">
    <property type="entry name" value="5'-nuclease"/>
    <property type="match status" value="1"/>
</dbReference>
<feature type="region of interest" description="Disordered" evidence="5">
    <location>
        <begin position="145"/>
        <end position="270"/>
    </location>
</feature>
<protein>
    <recommendedName>
        <fullName evidence="7">rRNA-processing protein UTP23</fullName>
    </recommendedName>
</protein>
<feature type="compositionally biased region" description="Basic and acidic residues" evidence="5">
    <location>
        <begin position="145"/>
        <end position="158"/>
    </location>
</feature>
<keyword evidence="2" id="KW-0690">Ribosome biogenesis</keyword>
<dbReference type="AlphaFoldDB" id="A0A7S3D324"/>
<keyword evidence="4" id="KW-0539">Nucleus</keyword>
<proteinExistence type="predicted"/>
<sequence length="270" mass="30224">MKVTKQKSIKKTLTQFRFKNNIKPPYTILADGPFFAEAARIKCNLKEEFPKLLLGNKASYVTTRCIIEEISKLGKEYEQARLLARKTKKVKCRHTGGDLDGRTCVVRNVHGTNPLHYLVATQDPDLIRELRKRHVPILHISHGGLHLEKPSTSKKIVEKDEDEDEVNKAEAPKKIAKGGGSGDKTIGQKSEVEREEEPPLELEGQITTTPISADDEEEESQNESMEEKKSAEDSLVGITKPSKLAEAKQKKKTRRAGKKKGKTSVSEDSK</sequence>
<dbReference type="InterPro" id="IPR006984">
    <property type="entry name" value="Fcf1/UTP23"/>
</dbReference>
<dbReference type="SUPFAM" id="SSF88723">
    <property type="entry name" value="PIN domain-like"/>
    <property type="match status" value="1"/>
</dbReference>
<dbReference type="GO" id="GO:0006364">
    <property type="term" value="P:rRNA processing"/>
    <property type="evidence" value="ECO:0007669"/>
    <property type="project" value="UniProtKB-KW"/>
</dbReference>
<evidence type="ECO:0000313" key="6">
    <source>
        <dbReference type="EMBL" id="CAE0244895.1"/>
    </source>
</evidence>
<comment type="subcellular location">
    <subcellularLocation>
        <location evidence="1">Nucleus</location>
        <location evidence="1">Nucleolus</location>
    </subcellularLocation>
</comment>